<evidence type="ECO:0000313" key="1">
    <source>
        <dbReference type="EMBL" id="MBB5320477.1"/>
    </source>
</evidence>
<dbReference type="EMBL" id="JACHFE010000002">
    <property type="protein sequence ID" value="MBB5320477.1"/>
    <property type="molecule type" value="Genomic_DNA"/>
</dbReference>
<reference evidence="1 2" key="1">
    <citation type="submission" date="2020-08" db="EMBL/GenBank/DDBJ databases">
        <title>Genomic Encyclopedia of Type Strains, Phase IV (KMG-IV): sequencing the most valuable type-strain genomes for metagenomic binning, comparative biology and taxonomic classification.</title>
        <authorList>
            <person name="Goeker M."/>
        </authorList>
    </citation>
    <scope>NUCLEOTIDE SEQUENCE [LARGE SCALE GENOMIC DNA]</scope>
    <source>
        <strain evidence="1 2">DSM 22359</strain>
    </source>
</reference>
<dbReference type="AlphaFoldDB" id="A0A840UI33"/>
<organism evidence="1 2">
    <name type="scientific">Marinobacter oulmenensis</name>
    <dbReference type="NCBI Taxonomy" id="643747"/>
    <lineage>
        <taxon>Bacteria</taxon>
        <taxon>Pseudomonadati</taxon>
        <taxon>Pseudomonadota</taxon>
        <taxon>Gammaproteobacteria</taxon>
        <taxon>Pseudomonadales</taxon>
        <taxon>Marinobacteraceae</taxon>
        <taxon>Marinobacter</taxon>
    </lineage>
</organism>
<keyword evidence="2" id="KW-1185">Reference proteome</keyword>
<dbReference type="InterPro" id="IPR008861">
    <property type="entry name" value="GpX-like"/>
</dbReference>
<dbReference type="Proteomes" id="UP000591735">
    <property type="component" value="Unassembled WGS sequence"/>
</dbReference>
<comment type="caution">
    <text evidence="1">The sequence shown here is derived from an EMBL/GenBank/DDBJ whole genome shotgun (WGS) entry which is preliminary data.</text>
</comment>
<dbReference type="Pfam" id="PF05489">
    <property type="entry name" value="Phage_tail_X"/>
    <property type="match status" value="1"/>
</dbReference>
<evidence type="ECO:0000313" key="2">
    <source>
        <dbReference type="Proteomes" id="UP000591735"/>
    </source>
</evidence>
<accession>A0A840UI33</accession>
<name>A0A840UI33_9GAMM</name>
<dbReference type="RefSeq" id="WP_183700310.1">
    <property type="nucleotide sequence ID" value="NZ_JACHFE010000002.1"/>
</dbReference>
<sequence length="68" mass="7463">MQEVRAIQGDTVDRICHRYYGRTAGVTEAVLEANPGLAKLGPILPMGTVVRMPAVEAKPTKQTVQLWE</sequence>
<proteinExistence type="predicted"/>
<protein>
    <submittedName>
        <fullName evidence="1">Phage tail protein X</fullName>
    </submittedName>
</protein>
<gene>
    <name evidence="1" type="ORF">HNR38_000949</name>
</gene>